<sequence length="217" mass="24325">MKRTFPLWIIMLFLVFSGVAQEKINVIVIGAHPDDADIRAGGTAIKYAKAGHNVLFVSLTNGDAGHHEKGGGALARIRRAEAREAGKRFGVEYIVLDNHDGELMPTLENRLEVIRLIRKWNADIVLGPRPNDYHPDHRNTAILVQDAAYMVIVPNVASDVPPLEKNPVFLYVEDRFQKPYPFEPDIAVDISAEFDQKIYGIAAHESQMFEWLPWTGG</sequence>
<comment type="caution">
    <text evidence="1">The sequence shown here is derived from an EMBL/GenBank/DDBJ whole genome shotgun (WGS) entry which is preliminary data.</text>
</comment>
<dbReference type="GO" id="GO:0016811">
    <property type="term" value="F:hydrolase activity, acting on carbon-nitrogen (but not peptide) bonds, in linear amides"/>
    <property type="evidence" value="ECO:0007669"/>
    <property type="project" value="TreeGrafter"/>
</dbReference>
<dbReference type="Pfam" id="PF02585">
    <property type="entry name" value="PIG-L"/>
    <property type="match status" value="1"/>
</dbReference>
<feature type="non-terminal residue" evidence="1">
    <location>
        <position position="217"/>
    </location>
</feature>
<evidence type="ECO:0000313" key="1">
    <source>
        <dbReference type="EMBL" id="HDR51918.1"/>
    </source>
</evidence>
<protein>
    <submittedName>
        <fullName evidence="1">PIG-L family deacetylase</fullName>
    </submittedName>
</protein>
<dbReference type="InterPro" id="IPR024078">
    <property type="entry name" value="LmbE-like_dom_sf"/>
</dbReference>
<dbReference type="PANTHER" id="PTHR12993">
    <property type="entry name" value="N-ACETYLGLUCOSAMINYL-PHOSPHATIDYLINOSITOL DE-N-ACETYLASE-RELATED"/>
    <property type="match status" value="1"/>
</dbReference>
<proteinExistence type="predicted"/>
<gene>
    <name evidence="1" type="ORF">ENN90_09935</name>
</gene>
<accession>A0A831LQX6</accession>
<dbReference type="EMBL" id="DSDK01000533">
    <property type="protein sequence ID" value="HDR51918.1"/>
    <property type="molecule type" value="Genomic_DNA"/>
</dbReference>
<dbReference type="PANTHER" id="PTHR12993:SF11">
    <property type="entry name" value="N-ACETYLGLUCOSAMINYL-PHOSPHATIDYLINOSITOL DE-N-ACETYLASE"/>
    <property type="match status" value="1"/>
</dbReference>
<dbReference type="InterPro" id="IPR003737">
    <property type="entry name" value="GlcNAc_PI_deacetylase-related"/>
</dbReference>
<dbReference type="Gene3D" id="3.40.50.10320">
    <property type="entry name" value="LmbE-like"/>
    <property type="match status" value="1"/>
</dbReference>
<name>A0A831LQX6_9BACT</name>
<dbReference type="Proteomes" id="UP000886047">
    <property type="component" value="Unassembled WGS sequence"/>
</dbReference>
<organism evidence="1">
    <name type="scientific">Mariniphaga anaerophila</name>
    <dbReference type="NCBI Taxonomy" id="1484053"/>
    <lineage>
        <taxon>Bacteria</taxon>
        <taxon>Pseudomonadati</taxon>
        <taxon>Bacteroidota</taxon>
        <taxon>Bacteroidia</taxon>
        <taxon>Marinilabiliales</taxon>
        <taxon>Prolixibacteraceae</taxon>
        <taxon>Mariniphaga</taxon>
    </lineage>
</organism>
<dbReference type="SUPFAM" id="SSF102588">
    <property type="entry name" value="LmbE-like"/>
    <property type="match status" value="1"/>
</dbReference>
<reference evidence="1" key="1">
    <citation type="journal article" date="2020" name="mSystems">
        <title>Genome- and Community-Level Interaction Insights into Carbon Utilization and Element Cycling Functions of Hydrothermarchaeota in Hydrothermal Sediment.</title>
        <authorList>
            <person name="Zhou Z."/>
            <person name="Liu Y."/>
            <person name="Xu W."/>
            <person name="Pan J."/>
            <person name="Luo Z.H."/>
            <person name="Li M."/>
        </authorList>
    </citation>
    <scope>NUCLEOTIDE SEQUENCE [LARGE SCALE GENOMIC DNA]</scope>
    <source>
        <strain evidence="1">SpSt-1217</strain>
    </source>
</reference>
<dbReference type="AlphaFoldDB" id="A0A831LQX6"/>